<dbReference type="CDD" id="cd01004">
    <property type="entry name" value="PBP2_MidA_like"/>
    <property type="match status" value="1"/>
</dbReference>
<evidence type="ECO:0000313" key="3">
    <source>
        <dbReference type="EMBL" id="TWE09466.1"/>
    </source>
</evidence>
<name>A0A561E1G6_9MICO</name>
<gene>
    <name evidence="3" type="ORF">BKA23_3169</name>
</gene>
<organism evidence="3 4">
    <name type="scientific">Rudaeicoccus suwonensis</name>
    <dbReference type="NCBI Taxonomy" id="657409"/>
    <lineage>
        <taxon>Bacteria</taxon>
        <taxon>Bacillati</taxon>
        <taxon>Actinomycetota</taxon>
        <taxon>Actinomycetes</taxon>
        <taxon>Micrococcales</taxon>
        <taxon>Dermacoccaceae</taxon>
        <taxon>Rudaeicoccus</taxon>
    </lineage>
</organism>
<protein>
    <submittedName>
        <fullName evidence="3">Polar amino acid transport system substrate-binding protein</fullName>
    </submittedName>
</protein>
<dbReference type="Proteomes" id="UP000318297">
    <property type="component" value="Unassembled WGS sequence"/>
</dbReference>
<dbReference type="SMART" id="SM00062">
    <property type="entry name" value="PBPb"/>
    <property type="match status" value="1"/>
</dbReference>
<dbReference type="InterPro" id="IPR001638">
    <property type="entry name" value="Solute-binding_3/MltF_N"/>
</dbReference>
<dbReference type="SUPFAM" id="SSF53850">
    <property type="entry name" value="Periplasmic binding protein-like II"/>
    <property type="match status" value="1"/>
</dbReference>
<keyword evidence="4" id="KW-1185">Reference proteome</keyword>
<dbReference type="Pfam" id="PF00497">
    <property type="entry name" value="SBP_bac_3"/>
    <property type="match status" value="1"/>
</dbReference>
<dbReference type="EMBL" id="VIVQ01000003">
    <property type="protein sequence ID" value="TWE09466.1"/>
    <property type="molecule type" value="Genomic_DNA"/>
</dbReference>
<dbReference type="PANTHER" id="PTHR35936:SF17">
    <property type="entry name" value="ARGININE-BINDING EXTRACELLULAR PROTEIN ARTP"/>
    <property type="match status" value="1"/>
</dbReference>
<sequence>MPSRLPPLVIGAVSSAVLLSGCGATSLGLGAADDTSGPGASISKRLAALVPATVRSKGTLTIATDASYEPNEFLAPDGQTVIGMDVDLLRTALQKLGLKADFVNAKFDSIITGVVGGKYDLATSSFTVTADREKQVTMVSYFSAGTQWVTAKGNPKGVNPLQPCGLSVGVQTGTTQADEIAAINKDQCRSHPVKAVVEDLQSKVTTDLLAGKIDAMAADSPVALYAVKKTGTKLQAVGKITGAAPYGIVLPKAQTDFGNAIAQAFAAMVSDGSYDKTLAKWGQESGAVDMFAVDPAVAS</sequence>
<dbReference type="PANTHER" id="PTHR35936">
    <property type="entry name" value="MEMBRANE-BOUND LYTIC MUREIN TRANSGLYCOSYLASE F"/>
    <property type="match status" value="1"/>
</dbReference>
<evidence type="ECO:0000259" key="2">
    <source>
        <dbReference type="SMART" id="SM00062"/>
    </source>
</evidence>
<dbReference type="Gene3D" id="3.40.190.10">
    <property type="entry name" value="Periplasmic binding protein-like II"/>
    <property type="match status" value="2"/>
</dbReference>
<proteinExistence type="predicted"/>
<feature type="domain" description="Solute-binding protein family 3/N-terminal" evidence="2">
    <location>
        <begin position="59"/>
        <end position="285"/>
    </location>
</feature>
<evidence type="ECO:0000256" key="1">
    <source>
        <dbReference type="ARBA" id="ARBA00022729"/>
    </source>
</evidence>
<accession>A0A561E1G6</accession>
<evidence type="ECO:0000313" key="4">
    <source>
        <dbReference type="Proteomes" id="UP000318297"/>
    </source>
</evidence>
<dbReference type="RefSeq" id="WP_145230137.1">
    <property type="nucleotide sequence ID" value="NZ_VIVQ01000003.1"/>
</dbReference>
<dbReference type="AlphaFoldDB" id="A0A561E1G6"/>
<dbReference type="PROSITE" id="PS51257">
    <property type="entry name" value="PROKAR_LIPOPROTEIN"/>
    <property type="match status" value="1"/>
</dbReference>
<dbReference type="OrthoDB" id="4633994at2"/>
<reference evidence="3 4" key="1">
    <citation type="submission" date="2019-06" db="EMBL/GenBank/DDBJ databases">
        <title>Sequencing the genomes of 1000 actinobacteria strains.</title>
        <authorList>
            <person name="Klenk H.-P."/>
        </authorList>
    </citation>
    <scope>NUCLEOTIDE SEQUENCE [LARGE SCALE GENOMIC DNA]</scope>
    <source>
        <strain evidence="3 4">DSM 19560</strain>
    </source>
</reference>
<keyword evidence="1" id="KW-0732">Signal</keyword>
<comment type="caution">
    <text evidence="3">The sequence shown here is derived from an EMBL/GenBank/DDBJ whole genome shotgun (WGS) entry which is preliminary data.</text>
</comment>